<dbReference type="Pfam" id="PF26033">
    <property type="entry name" value="DUF8009"/>
    <property type="match status" value="1"/>
</dbReference>
<feature type="compositionally biased region" description="Basic and acidic residues" evidence="1">
    <location>
        <begin position="151"/>
        <end position="160"/>
    </location>
</feature>
<dbReference type="AlphaFoldDB" id="A0ABD5XCM4"/>
<proteinExistence type="predicted"/>
<organism evidence="3 4">
    <name type="scientific">Halovenus rubra</name>
    <dbReference type="NCBI Taxonomy" id="869890"/>
    <lineage>
        <taxon>Archaea</taxon>
        <taxon>Methanobacteriati</taxon>
        <taxon>Methanobacteriota</taxon>
        <taxon>Stenosarchaea group</taxon>
        <taxon>Halobacteria</taxon>
        <taxon>Halobacteriales</taxon>
        <taxon>Haloarculaceae</taxon>
        <taxon>Halovenus</taxon>
    </lineage>
</organism>
<evidence type="ECO:0000256" key="1">
    <source>
        <dbReference type="SAM" id="MobiDB-lite"/>
    </source>
</evidence>
<evidence type="ECO:0000259" key="2">
    <source>
        <dbReference type="Pfam" id="PF26033"/>
    </source>
</evidence>
<feature type="domain" description="DUF8009" evidence="2">
    <location>
        <begin position="4"/>
        <end position="145"/>
    </location>
</feature>
<gene>
    <name evidence="3" type="ORF">ACFQJ7_16770</name>
</gene>
<dbReference type="Proteomes" id="UP001596414">
    <property type="component" value="Unassembled WGS sequence"/>
</dbReference>
<evidence type="ECO:0000313" key="3">
    <source>
        <dbReference type="EMBL" id="MFC7127649.1"/>
    </source>
</evidence>
<dbReference type="EMBL" id="JBHSZQ010000051">
    <property type="protein sequence ID" value="MFC7127649.1"/>
    <property type="molecule type" value="Genomic_DNA"/>
</dbReference>
<feature type="region of interest" description="Disordered" evidence="1">
    <location>
        <begin position="133"/>
        <end position="160"/>
    </location>
</feature>
<reference evidence="3 4" key="1">
    <citation type="journal article" date="2014" name="Int. J. Syst. Evol. Microbiol.">
        <title>Complete genome sequence of Corynebacterium casei LMG S-19264T (=DSM 44701T), isolated from a smear-ripened cheese.</title>
        <authorList>
            <consortium name="US DOE Joint Genome Institute (JGI-PGF)"/>
            <person name="Walter F."/>
            <person name="Albersmeier A."/>
            <person name="Kalinowski J."/>
            <person name="Ruckert C."/>
        </authorList>
    </citation>
    <scope>NUCLEOTIDE SEQUENCE [LARGE SCALE GENOMIC DNA]</scope>
    <source>
        <strain evidence="3 4">CGMCC 4.7215</strain>
    </source>
</reference>
<protein>
    <recommendedName>
        <fullName evidence="2">DUF8009 domain-containing protein</fullName>
    </recommendedName>
</protein>
<evidence type="ECO:0000313" key="4">
    <source>
        <dbReference type="Proteomes" id="UP001596414"/>
    </source>
</evidence>
<dbReference type="RefSeq" id="WP_267635715.1">
    <property type="nucleotide sequence ID" value="NZ_JAODIY010000001.1"/>
</dbReference>
<comment type="caution">
    <text evidence="3">The sequence shown here is derived from an EMBL/GenBank/DDBJ whole genome shotgun (WGS) entry which is preliminary data.</text>
</comment>
<sequence length="160" mass="17533">MARDGAPTSIRSLAVTVEDVVSALELNQTTAKQAVLRVTPPFSGRMRARLHVDGTPEDETPTNGNRTLRIKPTAFLACEPTYPTAADTEERLRADSTKTYTVERHHEYHLAAVADWREAVADEISTRTTIQTPVGPHDVEITTLGDLPEESAPKQEKSDG</sequence>
<accession>A0ABD5XCM4</accession>
<dbReference type="InterPro" id="IPR058322">
    <property type="entry name" value="DUF8009"/>
</dbReference>
<name>A0ABD5XCM4_9EURY</name>